<keyword evidence="5" id="KW-0804">Transcription</keyword>
<dbReference type="InterPro" id="IPR000847">
    <property type="entry name" value="LysR_HTH_N"/>
</dbReference>
<dbReference type="GO" id="GO:0032993">
    <property type="term" value="C:protein-DNA complex"/>
    <property type="evidence" value="ECO:0007669"/>
    <property type="project" value="TreeGrafter"/>
</dbReference>
<dbReference type="GO" id="GO:0003677">
    <property type="term" value="F:DNA binding"/>
    <property type="evidence" value="ECO:0007669"/>
    <property type="project" value="UniProtKB-KW"/>
</dbReference>
<evidence type="ECO:0000256" key="2">
    <source>
        <dbReference type="ARBA" id="ARBA00023015"/>
    </source>
</evidence>
<dbReference type="Pfam" id="PF00126">
    <property type="entry name" value="HTH_1"/>
    <property type="match status" value="1"/>
</dbReference>
<dbReference type="PANTHER" id="PTHR30346">
    <property type="entry name" value="TRANSCRIPTIONAL DUAL REGULATOR HCAR-RELATED"/>
    <property type="match status" value="1"/>
</dbReference>
<dbReference type="AlphaFoldDB" id="A0A857MKI4"/>
<dbReference type="SUPFAM" id="SSF46785">
    <property type="entry name" value="Winged helix' DNA-binding domain"/>
    <property type="match status" value="1"/>
</dbReference>
<keyword evidence="4" id="KW-0010">Activator</keyword>
<comment type="similarity">
    <text evidence="1">Belongs to the LysR transcriptional regulatory family.</text>
</comment>
<evidence type="ECO:0000313" key="6">
    <source>
        <dbReference type="EMBL" id="QHN41240.1"/>
    </source>
</evidence>
<dbReference type="PANTHER" id="PTHR30346:SF28">
    <property type="entry name" value="HTH-TYPE TRANSCRIPTIONAL REGULATOR CYNR"/>
    <property type="match status" value="1"/>
</dbReference>
<sequence length="299" mass="31591">MELRHLRYFAAVAETCHFGQAAQHLHVAQPALSYAIRQLESELDVALFERTTRRVALTAAGEFLQGETERILKAVDHATEGVRRIADGRSGLVRVGLTGTAAFSHLPVLARAVQAELPDVALQIEADMLTPAQCDGLRSEAIDVGVLRPPAVGEGIEIRTVEHEPLVLVVSVDHRLAQEPVVAMADLRSEPFVMYGNRDSAVNEAVLRSCRAAGFAPGRAHDAPGTAVLLALVTAGLGVAVVPASVRALPLRGLVIRDLADGGTVDLALARRAGDDNPVIDAVLKVAEAAFAAAALNRS</sequence>
<dbReference type="InterPro" id="IPR036388">
    <property type="entry name" value="WH-like_DNA-bd_sf"/>
</dbReference>
<dbReference type="Pfam" id="PF03466">
    <property type="entry name" value="LysR_substrate"/>
    <property type="match status" value="1"/>
</dbReference>
<dbReference type="Gene3D" id="1.10.10.10">
    <property type="entry name" value="Winged helix-like DNA-binding domain superfamily/Winged helix DNA-binding domain"/>
    <property type="match status" value="1"/>
</dbReference>
<reference evidence="6" key="1">
    <citation type="journal article" date="2021" name="Nat. Microbiol.">
        <title>Cocultivation of an ultrasmall environmental parasitic bacterium with lytic ability against bacteria associated with wastewater foams.</title>
        <authorList>
            <person name="Batinovic S."/>
            <person name="Rose J.J.A."/>
            <person name="Ratcliffe J."/>
            <person name="Seviour R.J."/>
            <person name="Petrovski S."/>
        </authorList>
    </citation>
    <scope>NUCLEOTIDE SEQUENCE</scope>
    <source>
        <strain evidence="6">CON44</strain>
    </source>
</reference>
<evidence type="ECO:0000256" key="1">
    <source>
        <dbReference type="ARBA" id="ARBA00009437"/>
    </source>
</evidence>
<dbReference type="CDD" id="cd08414">
    <property type="entry name" value="PBP2_LTTR_aromatics_like"/>
    <property type="match status" value="1"/>
</dbReference>
<dbReference type="Gene3D" id="3.40.190.10">
    <property type="entry name" value="Periplasmic binding protein-like II"/>
    <property type="match status" value="2"/>
</dbReference>
<proteinExistence type="inferred from homology"/>
<dbReference type="PRINTS" id="PR00039">
    <property type="entry name" value="HTHLYSR"/>
</dbReference>
<dbReference type="EMBL" id="CP045810">
    <property type="protein sequence ID" value="QHN41240.1"/>
    <property type="molecule type" value="Genomic_DNA"/>
</dbReference>
<dbReference type="RefSeq" id="WP_005190232.1">
    <property type="nucleotide sequence ID" value="NZ_CP045804.1"/>
</dbReference>
<evidence type="ECO:0000256" key="3">
    <source>
        <dbReference type="ARBA" id="ARBA00023125"/>
    </source>
</evidence>
<evidence type="ECO:0000256" key="4">
    <source>
        <dbReference type="ARBA" id="ARBA00023159"/>
    </source>
</evidence>
<organism evidence="6">
    <name type="scientific">Gordonia amarae</name>
    <dbReference type="NCBI Taxonomy" id="36821"/>
    <lineage>
        <taxon>Bacteria</taxon>
        <taxon>Bacillati</taxon>
        <taxon>Actinomycetota</taxon>
        <taxon>Actinomycetes</taxon>
        <taxon>Mycobacteriales</taxon>
        <taxon>Gordoniaceae</taxon>
        <taxon>Gordonia</taxon>
    </lineage>
</organism>
<dbReference type="InterPro" id="IPR036390">
    <property type="entry name" value="WH_DNA-bd_sf"/>
</dbReference>
<keyword evidence="3" id="KW-0238">DNA-binding</keyword>
<keyword evidence="2" id="KW-0805">Transcription regulation</keyword>
<dbReference type="PROSITE" id="PS50931">
    <property type="entry name" value="HTH_LYSR"/>
    <property type="match status" value="1"/>
</dbReference>
<protein>
    <submittedName>
        <fullName evidence="6">LysR family transcriptional regulator</fullName>
    </submittedName>
</protein>
<dbReference type="FunFam" id="1.10.10.10:FF:000001">
    <property type="entry name" value="LysR family transcriptional regulator"/>
    <property type="match status" value="1"/>
</dbReference>
<gene>
    <name evidence="6" type="ORF">GII30_20570</name>
</gene>
<dbReference type="InterPro" id="IPR005119">
    <property type="entry name" value="LysR_subst-bd"/>
</dbReference>
<dbReference type="SUPFAM" id="SSF53850">
    <property type="entry name" value="Periplasmic binding protein-like II"/>
    <property type="match status" value="1"/>
</dbReference>
<dbReference type="GO" id="GO:0003700">
    <property type="term" value="F:DNA-binding transcription factor activity"/>
    <property type="evidence" value="ECO:0007669"/>
    <property type="project" value="InterPro"/>
</dbReference>
<accession>A0A857MKI4</accession>
<evidence type="ECO:0000256" key="5">
    <source>
        <dbReference type="ARBA" id="ARBA00023163"/>
    </source>
</evidence>
<name>A0A857MKI4_9ACTN</name>